<dbReference type="GO" id="GO:0015937">
    <property type="term" value="P:coenzyme A biosynthetic process"/>
    <property type="evidence" value="ECO:0007669"/>
    <property type="project" value="InterPro"/>
</dbReference>
<evidence type="ECO:0000313" key="4">
    <source>
        <dbReference type="Proteomes" id="UP000785679"/>
    </source>
</evidence>
<dbReference type="SUPFAM" id="SSF52540">
    <property type="entry name" value="P-loop containing nucleoside triphosphate hydrolases"/>
    <property type="match status" value="1"/>
</dbReference>
<dbReference type="PANTHER" id="PTHR10695">
    <property type="entry name" value="DEPHOSPHO-COA KINASE-RELATED"/>
    <property type="match status" value="1"/>
</dbReference>
<dbReference type="InterPro" id="IPR001977">
    <property type="entry name" value="Depp_CoAkinase"/>
</dbReference>
<protein>
    <recommendedName>
        <fullName evidence="5">Dephospho-CoA kinase</fullName>
    </recommendedName>
</protein>
<comment type="caution">
    <text evidence="3">The sequence shown here is derived from an EMBL/GenBank/DDBJ whole genome shotgun (WGS) entry which is preliminary data.</text>
</comment>
<proteinExistence type="inferred from homology"/>
<evidence type="ECO:0000256" key="1">
    <source>
        <dbReference type="ARBA" id="ARBA00022741"/>
    </source>
</evidence>
<keyword evidence="2" id="KW-0067">ATP-binding</keyword>
<dbReference type="OrthoDB" id="247245at2759"/>
<dbReference type="AlphaFoldDB" id="A0A8J8NLS7"/>
<dbReference type="InterPro" id="IPR027417">
    <property type="entry name" value="P-loop_NTPase"/>
</dbReference>
<organism evidence="3 4">
    <name type="scientific">Halteria grandinella</name>
    <dbReference type="NCBI Taxonomy" id="5974"/>
    <lineage>
        <taxon>Eukaryota</taxon>
        <taxon>Sar</taxon>
        <taxon>Alveolata</taxon>
        <taxon>Ciliophora</taxon>
        <taxon>Intramacronucleata</taxon>
        <taxon>Spirotrichea</taxon>
        <taxon>Stichotrichia</taxon>
        <taxon>Sporadotrichida</taxon>
        <taxon>Halteriidae</taxon>
        <taxon>Halteria</taxon>
    </lineage>
</organism>
<reference evidence="3" key="1">
    <citation type="submission" date="2019-06" db="EMBL/GenBank/DDBJ databases">
        <authorList>
            <person name="Zheng W."/>
        </authorList>
    </citation>
    <scope>NUCLEOTIDE SEQUENCE</scope>
    <source>
        <strain evidence="3">QDHG01</strain>
    </source>
</reference>
<keyword evidence="1" id="KW-0547">Nucleotide-binding</keyword>
<dbReference type="Pfam" id="PF01121">
    <property type="entry name" value="CoaE"/>
    <property type="match status" value="1"/>
</dbReference>
<dbReference type="PROSITE" id="PS51219">
    <property type="entry name" value="DPCK"/>
    <property type="match status" value="1"/>
</dbReference>
<dbReference type="GO" id="GO:0004140">
    <property type="term" value="F:dephospho-CoA kinase activity"/>
    <property type="evidence" value="ECO:0007669"/>
    <property type="project" value="InterPro"/>
</dbReference>
<dbReference type="Proteomes" id="UP000785679">
    <property type="component" value="Unassembled WGS sequence"/>
</dbReference>
<keyword evidence="4" id="KW-1185">Reference proteome</keyword>
<dbReference type="PANTHER" id="PTHR10695:SF46">
    <property type="entry name" value="BIFUNCTIONAL COENZYME A SYNTHASE-RELATED"/>
    <property type="match status" value="1"/>
</dbReference>
<dbReference type="GO" id="GO:0005524">
    <property type="term" value="F:ATP binding"/>
    <property type="evidence" value="ECO:0007669"/>
    <property type="project" value="UniProtKB-KW"/>
</dbReference>
<evidence type="ECO:0000313" key="3">
    <source>
        <dbReference type="EMBL" id="TNV77611.1"/>
    </source>
</evidence>
<evidence type="ECO:0008006" key="5">
    <source>
        <dbReference type="Google" id="ProtNLM"/>
    </source>
</evidence>
<name>A0A8J8NLS7_HALGN</name>
<dbReference type="CDD" id="cd02022">
    <property type="entry name" value="DPCK"/>
    <property type="match status" value="1"/>
</dbReference>
<dbReference type="Gene3D" id="3.40.50.300">
    <property type="entry name" value="P-loop containing nucleotide triphosphate hydrolases"/>
    <property type="match status" value="1"/>
</dbReference>
<dbReference type="HAMAP" id="MF_00376">
    <property type="entry name" value="Dephospho_CoA_kinase"/>
    <property type="match status" value="1"/>
</dbReference>
<dbReference type="EMBL" id="RRYP01011622">
    <property type="protein sequence ID" value="TNV77611.1"/>
    <property type="molecule type" value="Genomic_DNA"/>
</dbReference>
<accession>A0A8J8NLS7</accession>
<sequence length="218" mass="25047">MGTNFQCVGLTGGIACGKSTVSGLLAEHGFDIIDADQISRELDNDTDYQNAVRREFGQDVFSVDTGKIDRLKLGHIIFNNPLKRRQLDKISHPRIFRRIFVNLFKLKFIQRKPLVVLDAPLLYESKILEWVCYPIVVVYLDDSQKQVMRMIERARKTNTDLTEEEAMRKISTQMPIGIKIKKADILVDNGGTREDLEKKVIDVSITQIYQRLGYIDKE</sequence>
<gene>
    <name evidence="3" type="ORF">FGO68_gene3810</name>
</gene>
<evidence type="ECO:0000256" key="2">
    <source>
        <dbReference type="ARBA" id="ARBA00022840"/>
    </source>
</evidence>
<dbReference type="NCBIfam" id="TIGR00152">
    <property type="entry name" value="dephospho-CoA kinase"/>
    <property type="match status" value="1"/>
</dbReference>